<sequence length="128" mass="14333">MNKIIDEEYMNKTEFSKSFDESCASGDKLKVINLLVEHFQCDFEEAHHICEYFIDHTPLPSELTQQQIQKVNQEAQDLLGKPTCPICGSTNLTKISTMGKAAKVGFFGILGVGDLGKTWKCKHCGSKF</sequence>
<dbReference type="EMBL" id="WKRA01000013">
    <property type="protein sequence ID" value="MSD16267.1"/>
    <property type="molecule type" value="Genomic_DNA"/>
</dbReference>
<dbReference type="AlphaFoldDB" id="A0A844DXU0"/>
<reference evidence="1 2" key="1">
    <citation type="journal article" date="2019" name="Nat. Med.">
        <title>A library of human gut bacterial isolates paired with longitudinal multiomics data enables mechanistic microbiome research.</title>
        <authorList>
            <person name="Poyet M."/>
            <person name="Groussin M."/>
            <person name="Gibbons S.M."/>
            <person name="Avila-Pacheco J."/>
            <person name="Jiang X."/>
            <person name="Kearney S.M."/>
            <person name="Perrotta A.R."/>
            <person name="Berdy B."/>
            <person name="Zhao S."/>
            <person name="Lieberman T.D."/>
            <person name="Swanson P.K."/>
            <person name="Smith M."/>
            <person name="Roesemann S."/>
            <person name="Alexander J.E."/>
            <person name="Rich S.A."/>
            <person name="Livny J."/>
            <person name="Vlamakis H."/>
            <person name="Clish C."/>
            <person name="Bullock K."/>
            <person name="Deik A."/>
            <person name="Scott J."/>
            <person name="Pierce K.A."/>
            <person name="Xavier R.J."/>
            <person name="Alm E.J."/>
        </authorList>
    </citation>
    <scope>NUCLEOTIDE SEQUENCE [LARGE SCALE GENOMIC DNA]</scope>
    <source>
        <strain evidence="1 2">BIOML-A3</strain>
    </source>
</reference>
<proteinExistence type="predicted"/>
<protein>
    <submittedName>
        <fullName evidence="1">Uncharacterized protein</fullName>
    </submittedName>
</protein>
<dbReference type="Proteomes" id="UP000431304">
    <property type="component" value="Unassembled WGS sequence"/>
</dbReference>
<gene>
    <name evidence="1" type="ORF">GKE72_09335</name>
</gene>
<organism evidence="1 2">
    <name type="scientific">Eubacterium ramulus</name>
    <dbReference type="NCBI Taxonomy" id="39490"/>
    <lineage>
        <taxon>Bacteria</taxon>
        <taxon>Bacillati</taxon>
        <taxon>Bacillota</taxon>
        <taxon>Clostridia</taxon>
        <taxon>Eubacteriales</taxon>
        <taxon>Eubacteriaceae</taxon>
        <taxon>Eubacterium</taxon>
    </lineage>
</organism>
<evidence type="ECO:0000313" key="2">
    <source>
        <dbReference type="Proteomes" id="UP000431304"/>
    </source>
</evidence>
<name>A0A844DXU0_EUBRA</name>
<accession>A0A844DXU0</accession>
<comment type="caution">
    <text evidence="1">The sequence shown here is derived from an EMBL/GenBank/DDBJ whole genome shotgun (WGS) entry which is preliminary data.</text>
</comment>
<evidence type="ECO:0000313" key="1">
    <source>
        <dbReference type="EMBL" id="MSD16267.1"/>
    </source>
</evidence>